<dbReference type="InterPro" id="IPR045874">
    <property type="entry name" value="LRK10/LRL21-25-like"/>
</dbReference>
<keyword evidence="8" id="KW-0418">Kinase</keyword>
<evidence type="ECO:0000256" key="4">
    <source>
        <dbReference type="ARBA" id="ARBA00022679"/>
    </source>
</evidence>
<proteinExistence type="predicted"/>
<comment type="caution">
    <text evidence="18">The sequence shown here is derived from an EMBL/GenBank/DDBJ whole genome shotgun (WGS) entry which is preliminary data.</text>
</comment>
<dbReference type="PROSITE" id="PS00107">
    <property type="entry name" value="PROTEIN_KINASE_ATP"/>
    <property type="match status" value="1"/>
</dbReference>
<evidence type="ECO:0000256" key="10">
    <source>
        <dbReference type="ARBA" id="ARBA00022989"/>
    </source>
</evidence>
<keyword evidence="5 16" id="KW-0812">Transmembrane</keyword>
<evidence type="ECO:0000256" key="5">
    <source>
        <dbReference type="ARBA" id="ARBA00022692"/>
    </source>
</evidence>
<dbReference type="GO" id="GO:0005524">
    <property type="term" value="F:ATP binding"/>
    <property type="evidence" value="ECO:0007669"/>
    <property type="project" value="UniProtKB-UniRule"/>
</dbReference>
<evidence type="ECO:0000256" key="7">
    <source>
        <dbReference type="ARBA" id="ARBA00022741"/>
    </source>
</evidence>
<evidence type="ECO:0000256" key="14">
    <source>
        <dbReference type="ARBA" id="ARBA00048679"/>
    </source>
</evidence>
<keyword evidence="3" id="KW-0723">Serine/threonine-protein kinase</keyword>
<dbReference type="InterPro" id="IPR017441">
    <property type="entry name" value="Protein_kinase_ATP_BS"/>
</dbReference>
<evidence type="ECO:0000256" key="6">
    <source>
        <dbReference type="ARBA" id="ARBA00022729"/>
    </source>
</evidence>
<protein>
    <recommendedName>
        <fullName evidence="2">non-specific serine/threonine protein kinase</fullName>
        <ecNumber evidence="2">2.7.11.1</ecNumber>
    </recommendedName>
</protein>
<keyword evidence="10 16" id="KW-1133">Transmembrane helix</keyword>
<dbReference type="Gene3D" id="3.30.200.20">
    <property type="entry name" value="Phosphorylase Kinase, domain 1"/>
    <property type="match status" value="1"/>
</dbReference>
<dbReference type="EC" id="2.7.11.1" evidence="2"/>
<evidence type="ECO:0000256" key="11">
    <source>
        <dbReference type="ARBA" id="ARBA00023136"/>
    </source>
</evidence>
<dbReference type="SUPFAM" id="SSF56112">
    <property type="entry name" value="Protein kinase-like (PK-like)"/>
    <property type="match status" value="1"/>
</dbReference>
<dbReference type="InParanoid" id="A0A7J7CHW0"/>
<evidence type="ECO:0000313" key="18">
    <source>
        <dbReference type="EMBL" id="KAF5733637.1"/>
    </source>
</evidence>
<dbReference type="PROSITE" id="PS50011">
    <property type="entry name" value="PROTEIN_KINASE_DOM"/>
    <property type="match status" value="1"/>
</dbReference>
<dbReference type="Pfam" id="PF00069">
    <property type="entry name" value="Pkinase"/>
    <property type="match status" value="1"/>
</dbReference>
<organism evidence="18 19">
    <name type="scientific">Tripterygium wilfordii</name>
    <name type="common">Thunder God vine</name>
    <dbReference type="NCBI Taxonomy" id="458696"/>
    <lineage>
        <taxon>Eukaryota</taxon>
        <taxon>Viridiplantae</taxon>
        <taxon>Streptophyta</taxon>
        <taxon>Embryophyta</taxon>
        <taxon>Tracheophyta</taxon>
        <taxon>Spermatophyta</taxon>
        <taxon>Magnoliopsida</taxon>
        <taxon>eudicotyledons</taxon>
        <taxon>Gunneridae</taxon>
        <taxon>Pentapetalae</taxon>
        <taxon>rosids</taxon>
        <taxon>fabids</taxon>
        <taxon>Celastrales</taxon>
        <taxon>Celastraceae</taxon>
        <taxon>Tripterygium</taxon>
    </lineage>
</organism>
<comment type="catalytic activity">
    <reaction evidence="14">
        <text>L-seryl-[protein] + ATP = O-phospho-L-seryl-[protein] + ADP + H(+)</text>
        <dbReference type="Rhea" id="RHEA:17989"/>
        <dbReference type="Rhea" id="RHEA-COMP:9863"/>
        <dbReference type="Rhea" id="RHEA-COMP:11604"/>
        <dbReference type="ChEBI" id="CHEBI:15378"/>
        <dbReference type="ChEBI" id="CHEBI:29999"/>
        <dbReference type="ChEBI" id="CHEBI:30616"/>
        <dbReference type="ChEBI" id="CHEBI:83421"/>
        <dbReference type="ChEBI" id="CHEBI:456216"/>
        <dbReference type="EC" id="2.7.11.1"/>
    </reaction>
</comment>
<dbReference type="InterPro" id="IPR011009">
    <property type="entry name" value="Kinase-like_dom_sf"/>
</dbReference>
<dbReference type="GO" id="GO:0004674">
    <property type="term" value="F:protein serine/threonine kinase activity"/>
    <property type="evidence" value="ECO:0007669"/>
    <property type="project" value="UniProtKB-KW"/>
</dbReference>
<reference evidence="18 19" key="1">
    <citation type="journal article" date="2020" name="Nat. Commun.">
        <title>Genome of Tripterygium wilfordii and identification of cytochrome P450 involved in triptolide biosynthesis.</title>
        <authorList>
            <person name="Tu L."/>
            <person name="Su P."/>
            <person name="Zhang Z."/>
            <person name="Gao L."/>
            <person name="Wang J."/>
            <person name="Hu T."/>
            <person name="Zhou J."/>
            <person name="Zhang Y."/>
            <person name="Zhao Y."/>
            <person name="Liu Y."/>
            <person name="Song Y."/>
            <person name="Tong Y."/>
            <person name="Lu Y."/>
            <person name="Yang J."/>
            <person name="Xu C."/>
            <person name="Jia M."/>
            <person name="Peters R.J."/>
            <person name="Huang L."/>
            <person name="Gao W."/>
        </authorList>
    </citation>
    <scope>NUCLEOTIDE SEQUENCE [LARGE SCALE GENOMIC DNA]</scope>
    <source>
        <strain evidence="19">cv. XIE 37</strain>
        <tissue evidence="18">Leaf</tissue>
    </source>
</reference>
<keyword evidence="11 16" id="KW-0472">Membrane</keyword>
<keyword evidence="12" id="KW-0325">Glycoprotein</keyword>
<keyword evidence="4" id="KW-0808">Transferase</keyword>
<evidence type="ECO:0000256" key="16">
    <source>
        <dbReference type="SAM" id="Phobius"/>
    </source>
</evidence>
<comment type="catalytic activity">
    <reaction evidence="13">
        <text>L-threonyl-[protein] + ATP = O-phospho-L-threonyl-[protein] + ADP + H(+)</text>
        <dbReference type="Rhea" id="RHEA:46608"/>
        <dbReference type="Rhea" id="RHEA-COMP:11060"/>
        <dbReference type="Rhea" id="RHEA-COMP:11605"/>
        <dbReference type="ChEBI" id="CHEBI:15378"/>
        <dbReference type="ChEBI" id="CHEBI:30013"/>
        <dbReference type="ChEBI" id="CHEBI:30616"/>
        <dbReference type="ChEBI" id="CHEBI:61977"/>
        <dbReference type="ChEBI" id="CHEBI:456216"/>
        <dbReference type="EC" id="2.7.11.1"/>
    </reaction>
</comment>
<evidence type="ECO:0000256" key="12">
    <source>
        <dbReference type="ARBA" id="ARBA00023180"/>
    </source>
</evidence>
<comment type="subcellular location">
    <subcellularLocation>
        <location evidence="1">Membrane</location>
        <topology evidence="1">Single-pass type I membrane protein</topology>
    </subcellularLocation>
</comment>
<dbReference type="EMBL" id="JAAARO010000016">
    <property type="protein sequence ID" value="KAF5733637.1"/>
    <property type="molecule type" value="Genomic_DNA"/>
</dbReference>
<dbReference type="PANTHER" id="PTHR27009">
    <property type="entry name" value="RUST RESISTANCE KINASE LR10-RELATED"/>
    <property type="match status" value="1"/>
</dbReference>
<feature type="transmembrane region" description="Helical" evidence="16">
    <location>
        <begin position="44"/>
        <end position="61"/>
    </location>
</feature>
<evidence type="ECO:0000256" key="15">
    <source>
        <dbReference type="PROSITE-ProRule" id="PRU10141"/>
    </source>
</evidence>
<dbReference type="GO" id="GO:0030247">
    <property type="term" value="F:polysaccharide binding"/>
    <property type="evidence" value="ECO:0007669"/>
    <property type="project" value="InterPro"/>
</dbReference>
<dbReference type="AlphaFoldDB" id="A0A7J7CHW0"/>
<dbReference type="FunFam" id="1.10.510.10:FF:001023">
    <property type="entry name" value="Os07g0541700 protein"/>
    <property type="match status" value="1"/>
</dbReference>
<dbReference type="Proteomes" id="UP000593562">
    <property type="component" value="Unassembled WGS sequence"/>
</dbReference>
<name>A0A7J7CHW0_TRIWF</name>
<evidence type="ECO:0000256" key="8">
    <source>
        <dbReference type="ARBA" id="ARBA00022777"/>
    </source>
</evidence>
<dbReference type="InterPro" id="IPR025287">
    <property type="entry name" value="WAK_GUB"/>
</dbReference>
<keyword evidence="9 15" id="KW-0067">ATP-binding</keyword>
<dbReference type="GO" id="GO:0016020">
    <property type="term" value="C:membrane"/>
    <property type="evidence" value="ECO:0007669"/>
    <property type="project" value="UniProtKB-SubCell"/>
</dbReference>
<evidence type="ECO:0000259" key="17">
    <source>
        <dbReference type="PROSITE" id="PS50011"/>
    </source>
</evidence>
<evidence type="ECO:0000256" key="9">
    <source>
        <dbReference type="ARBA" id="ARBA00022840"/>
    </source>
</evidence>
<dbReference type="FunFam" id="3.30.200.20:FF:000178">
    <property type="entry name" value="serine/threonine-protein kinase PBS1-like"/>
    <property type="match status" value="1"/>
</dbReference>
<dbReference type="Pfam" id="PF14380">
    <property type="entry name" value="WAK_assoc"/>
    <property type="match status" value="1"/>
</dbReference>
<feature type="domain" description="Protein kinase" evidence="17">
    <location>
        <begin position="359"/>
        <end position="524"/>
    </location>
</feature>
<dbReference type="InterPro" id="IPR008271">
    <property type="entry name" value="Ser/Thr_kinase_AS"/>
</dbReference>
<gene>
    <name evidence="18" type="ORF">HS088_TW16G00077</name>
</gene>
<dbReference type="PROSITE" id="PS00108">
    <property type="entry name" value="PROTEIN_KINASE_ST"/>
    <property type="match status" value="1"/>
</dbReference>
<feature type="transmembrane region" description="Helical" evidence="16">
    <location>
        <begin position="300"/>
        <end position="319"/>
    </location>
</feature>
<evidence type="ECO:0000256" key="3">
    <source>
        <dbReference type="ARBA" id="ARBA00022527"/>
    </source>
</evidence>
<evidence type="ECO:0000313" key="19">
    <source>
        <dbReference type="Proteomes" id="UP000593562"/>
    </source>
</evidence>
<feature type="binding site" evidence="15">
    <location>
        <position position="387"/>
    </location>
    <ligand>
        <name>ATP</name>
        <dbReference type="ChEBI" id="CHEBI:30616"/>
    </ligand>
</feature>
<dbReference type="InterPro" id="IPR000719">
    <property type="entry name" value="Prot_kinase_dom"/>
</dbReference>
<evidence type="ECO:0000256" key="2">
    <source>
        <dbReference type="ARBA" id="ARBA00012513"/>
    </source>
</evidence>
<keyword evidence="6" id="KW-0732">Signal</keyword>
<dbReference type="SMART" id="SM00220">
    <property type="entry name" value="S_TKc"/>
    <property type="match status" value="1"/>
</dbReference>
<sequence>MKNFEHGCWVELVKSPKIAFIFHSLFLFLSPLLSEDLQMNQNILWILILLNLFIVSALGVDSHYEACKVPRTCFNDTQEIRYPFYIQGQQKAFCGFPGFNLSCNNNGQPVIRLSDNDYIIHQIFYNNQSLRVSNAAAFYYTNTNCVPPIQNLSLPATNPFQPISATNIFLLYNCSSSSIDRNLTEYKLDCPGTGNGSSSTLALFEENPDLGYALDQCRNGIVTKAPVDANGMRSDGLVVETLRTGFGLSWTASNCSVCERSGGKCGFDYQVYQFRCFCTDRHHSLLCVTVVDRSRWKRKVAIGVGAAFGSIAIMCTIVFCIIRKMLSNADDPELEAIIKDCGPLPLKRYSFSDVKKITSSFKEKLGQGGYGCVYKGKQLDGRLVAVKVLNTTKGNGAEFVNEVVSISRTSHVNIVTLLGFCLEGSKRALIYEFMSNGSLEKFICNKSKASTNQQQYLGWENLYQIAIKIAQGLEYLHQGCNTRILHFDIKPHNILLDEDFCPKISDFGLAKLCTKKESIVSLLE</sequence>
<dbReference type="Gene3D" id="1.10.510.10">
    <property type="entry name" value="Transferase(Phosphotransferase) domain 1"/>
    <property type="match status" value="1"/>
</dbReference>
<evidence type="ECO:0000256" key="13">
    <source>
        <dbReference type="ARBA" id="ARBA00047899"/>
    </source>
</evidence>
<evidence type="ECO:0000256" key="1">
    <source>
        <dbReference type="ARBA" id="ARBA00004479"/>
    </source>
</evidence>
<keyword evidence="7 15" id="KW-0547">Nucleotide-binding</keyword>
<accession>A0A7J7CHW0</accession>
<dbReference type="Pfam" id="PF13947">
    <property type="entry name" value="GUB_WAK_bind"/>
    <property type="match status" value="1"/>
</dbReference>
<keyword evidence="19" id="KW-1185">Reference proteome</keyword>
<dbReference type="InterPro" id="IPR032872">
    <property type="entry name" value="WAK_assoc_C"/>
</dbReference>